<dbReference type="Gene3D" id="3.10.20.30">
    <property type="match status" value="1"/>
</dbReference>
<dbReference type="SUPFAM" id="SSF54285">
    <property type="entry name" value="MoaD/ThiS"/>
    <property type="match status" value="1"/>
</dbReference>
<dbReference type="InterPro" id="IPR010035">
    <property type="entry name" value="Thi_S"/>
</dbReference>
<dbReference type="NCBIfam" id="TIGR01683">
    <property type="entry name" value="thiS"/>
    <property type="match status" value="1"/>
</dbReference>
<organism evidence="1 2">
    <name type="scientific">Geothrix limicola</name>
    <dbReference type="NCBI Taxonomy" id="2927978"/>
    <lineage>
        <taxon>Bacteria</taxon>
        <taxon>Pseudomonadati</taxon>
        <taxon>Acidobacteriota</taxon>
        <taxon>Holophagae</taxon>
        <taxon>Holophagales</taxon>
        <taxon>Holophagaceae</taxon>
        <taxon>Geothrix</taxon>
    </lineage>
</organism>
<dbReference type="EMBL" id="BSDE01000003">
    <property type="protein sequence ID" value="GLH73266.1"/>
    <property type="molecule type" value="Genomic_DNA"/>
</dbReference>
<dbReference type="Pfam" id="PF02597">
    <property type="entry name" value="ThiS"/>
    <property type="match status" value="1"/>
</dbReference>
<comment type="caution">
    <text evidence="1">The sequence shown here is derived from an EMBL/GenBank/DDBJ whole genome shotgun (WGS) entry which is preliminary data.</text>
</comment>
<dbReference type="RefSeq" id="WP_285574119.1">
    <property type="nucleotide sequence ID" value="NZ_BSDE01000003.1"/>
</dbReference>
<dbReference type="PANTHER" id="PTHR34472">
    <property type="entry name" value="SULFUR CARRIER PROTEIN THIS"/>
    <property type="match status" value="1"/>
</dbReference>
<reference evidence="1 2" key="1">
    <citation type="journal article" date="2023" name="Antonie Van Leeuwenhoek">
        <title>Mesoterricola silvestris gen. nov., sp. nov., Mesoterricola sediminis sp. nov., Geothrix oryzae sp. nov., Geothrix edaphica sp. nov., Geothrix rubra sp. nov., and Geothrix limicola sp. nov., six novel members of Acidobacteriota isolated from soils.</title>
        <authorList>
            <person name="Itoh H."/>
            <person name="Sugisawa Y."/>
            <person name="Mise K."/>
            <person name="Xu Z."/>
            <person name="Kuniyasu M."/>
            <person name="Ushijima N."/>
            <person name="Kawano K."/>
            <person name="Kobayashi E."/>
            <person name="Shiratori Y."/>
            <person name="Masuda Y."/>
            <person name="Senoo K."/>
        </authorList>
    </citation>
    <scope>NUCLEOTIDE SEQUENCE [LARGE SCALE GENOMIC DNA]</scope>
    <source>
        <strain evidence="1 2">Red804</strain>
    </source>
</reference>
<dbReference type="InterPro" id="IPR016155">
    <property type="entry name" value="Mopterin_synth/thiamin_S_b"/>
</dbReference>
<sequence length="66" mass="7033">MRLHINGDVRETPALGTLADLAAWLELPDFGSAIELNGEVIRRADHPATALSEGDRLEVVRLVGGG</sequence>
<protein>
    <submittedName>
        <fullName evidence="1">Thiamine biosynthesis protein ThiS</fullName>
    </submittedName>
</protein>
<dbReference type="InterPro" id="IPR003749">
    <property type="entry name" value="ThiS/MoaD-like"/>
</dbReference>
<name>A0ABQ5QFQ7_9BACT</name>
<dbReference type="PANTHER" id="PTHR34472:SF1">
    <property type="entry name" value="SULFUR CARRIER PROTEIN THIS"/>
    <property type="match status" value="1"/>
</dbReference>
<dbReference type="CDD" id="cd00565">
    <property type="entry name" value="Ubl_ThiS"/>
    <property type="match status" value="1"/>
</dbReference>
<proteinExistence type="predicted"/>
<keyword evidence="2" id="KW-1185">Reference proteome</keyword>
<accession>A0ABQ5QFQ7</accession>
<dbReference type="InterPro" id="IPR012675">
    <property type="entry name" value="Beta-grasp_dom_sf"/>
</dbReference>
<gene>
    <name evidence="1" type="primary">thiS</name>
    <name evidence="1" type="ORF">GETHLI_17680</name>
</gene>
<evidence type="ECO:0000313" key="1">
    <source>
        <dbReference type="EMBL" id="GLH73266.1"/>
    </source>
</evidence>
<evidence type="ECO:0000313" key="2">
    <source>
        <dbReference type="Proteomes" id="UP001165069"/>
    </source>
</evidence>
<dbReference type="Proteomes" id="UP001165069">
    <property type="component" value="Unassembled WGS sequence"/>
</dbReference>